<dbReference type="InterPro" id="IPR036390">
    <property type="entry name" value="WH_DNA-bd_sf"/>
</dbReference>
<protein>
    <recommendedName>
        <fullName evidence="2">HTH arsR-type domain-containing protein</fullName>
    </recommendedName>
</protein>
<dbReference type="SMART" id="SM00418">
    <property type="entry name" value="HTH_ARSR"/>
    <property type="match status" value="1"/>
</dbReference>
<dbReference type="Gene3D" id="1.10.10.10">
    <property type="entry name" value="Winged helix-like DNA-binding domain superfamily/Winged helix DNA-binding domain"/>
    <property type="match status" value="1"/>
</dbReference>
<reference evidence="3 4" key="1">
    <citation type="journal article" date="2013" name="ISME J.">
        <title>A metabolic model for members of the genus Tetrasphaera involved in enhanced biological phosphorus removal.</title>
        <authorList>
            <person name="Kristiansen R."/>
            <person name="Nguyen H.T.T."/>
            <person name="Saunders A.M."/>
            <person name="Nielsen J.L."/>
            <person name="Wimmer R."/>
            <person name="Le V.Q."/>
            <person name="McIlroy S.J."/>
            <person name="Petrovski S."/>
            <person name="Seviour R.J."/>
            <person name="Calteau A."/>
            <person name="Nielsen K.L."/>
            <person name="Nielsen P.H."/>
        </authorList>
    </citation>
    <scope>NUCLEOTIDE SEQUENCE [LARGE SCALE GENOMIC DNA]</scope>
    <source>
        <strain evidence="3 4">T1-X7</strain>
    </source>
</reference>
<dbReference type="Proteomes" id="UP000035721">
    <property type="component" value="Unassembled WGS sequence"/>
</dbReference>
<sequence>MPTPARATSHEASALMASPVRRALVEALEKAAAPARRQGGEAAQGRTAAELAEVVGLHVTTVRFHLDQLVDAGVLRSDEQRHEGPGRPRKVYAVVPGMTDPAAAAEPLRLLTSLLVDTVSASMTGAPMDPVEAGRAWAREHVPLAEATPAATPQEWLGRVERVTDSLRVWGYHPQLSRDEDAWTTRVELTDCPFMDLARRDTTVVCGIHAGLIAEAAHRLGAPDAEATLEPFVGPARCLAHIGRPSNGAGRPTTRTPITRTAPTTRTTTTTPTTRTKRTETGDHHG</sequence>
<dbReference type="InterPro" id="IPR011991">
    <property type="entry name" value="ArsR-like_HTH"/>
</dbReference>
<feature type="region of interest" description="Disordered" evidence="1">
    <location>
        <begin position="242"/>
        <end position="286"/>
    </location>
</feature>
<evidence type="ECO:0000313" key="4">
    <source>
        <dbReference type="Proteomes" id="UP000035721"/>
    </source>
</evidence>
<comment type="caution">
    <text evidence="3">The sequence shown here is derived from an EMBL/GenBank/DDBJ whole genome shotgun (WGS) entry which is preliminary data.</text>
</comment>
<feature type="compositionally biased region" description="Basic and acidic residues" evidence="1">
    <location>
        <begin position="277"/>
        <end position="286"/>
    </location>
</feature>
<dbReference type="GO" id="GO:0003700">
    <property type="term" value="F:DNA-binding transcription factor activity"/>
    <property type="evidence" value="ECO:0007669"/>
    <property type="project" value="InterPro"/>
</dbReference>
<dbReference type="AlphaFoldDB" id="A0A077M1I9"/>
<proteinExistence type="predicted"/>
<dbReference type="InterPro" id="IPR036388">
    <property type="entry name" value="WH-like_DNA-bd_sf"/>
</dbReference>
<dbReference type="SUPFAM" id="SSF46785">
    <property type="entry name" value="Winged helix' DNA-binding domain"/>
    <property type="match status" value="1"/>
</dbReference>
<feature type="domain" description="HTH arsR-type" evidence="2">
    <location>
        <begin position="11"/>
        <end position="110"/>
    </location>
</feature>
<accession>A0A077M1I9</accession>
<gene>
    <name evidence="3" type="ORF">BN12_2510001</name>
</gene>
<keyword evidence="4" id="KW-1185">Reference proteome</keyword>
<evidence type="ECO:0000313" key="3">
    <source>
        <dbReference type="EMBL" id="CCH78090.1"/>
    </source>
</evidence>
<organism evidence="3 4">
    <name type="scientific">Nostocoides japonicum T1-X7</name>
    <dbReference type="NCBI Taxonomy" id="1194083"/>
    <lineage>
        <taxon>Bacteria</taxon>
        <taxon>Bacillati</taxon>
        <taxon>Actinomycetota</taxon>
        <taxon>Actinomycetes</taxon>
        <taxon>Micrococcales</taxon>
        <taxon>Intrasporangiaceae</taxon>
        <taxon>Nostocoides</taxon>
    </lineage>
</organism>
<evidence type="ECO:0000256" key="1">
    <source>
        <dbReference type="SAM" id="MobiDB-lite"/>
    </source>
</evidence>
<feature type="compositionally biased region" description="Low complexity" evidence="1">
    <location>
        <begin position="251"/>
        <end position="274"/>
    </location>
</feature>
<name>A0A077M1I9_9MICO</name>
<dbReference type="CDD" id="cd00090">
    <property type="entry name" value="HTH_ARSR"/>
    <property type="match status" value="1"/>
</dbReference>
<dbReference type="EMBL" id="CAJB01000170">
    <property type="protein sequence ID" value="CCH78090.1"/>
    <property type="molecule type" value="Genomic_DNA"/>
</dbReference>
<dbReference type="Pfam" id="PF12840">
    <property type="entry name" value="HTH_20"/>
    <property type="match status" value="1"/>
</dbReference>
<evidence type="ECO:0000259" key="2">
    <source>
        <dbReference type="SMART" id="SM00418"/>
    </source>
</evidence>
<dbReference type="InterPro" id="IPR001845">
    <property type="entry name" value="HTH_ArsR_DNA-bd_dom"/>
</dbReference>
<dbReference type="STRING" id="1194083.BN12_2510001"/>